<dbReference type="GO" id="GO:0016787">
    <property type="term" value="F:hydrolase activity"/>
    <property type="evidence" value="ECO:0007669"/>
    <property type="project" value="UniProtKB-KW"/>
</dbReference>
<evidence type="ECO:0000256" key="1">
    <source>
        <dbReference type="ARBA" id="ARBA00022801"/>
    </source>
</evidence>
<protein>
    <recommendedName>
        <fullName evidence="4">Haloacid dehalogenase</fullName>
    </recommendedName>
</protein>
<dbReference type="SFLD" id="SFLDG01129">
    <property type="entry name" value="C1.5:_HAD__Beta-PGM__Phosphata"/>
    <property type="match status" value="1"/>
</dbReference>
<keyword evidence="1" id="KW-0378">Hydrolase</keyword>
<dbReference type="InterPro" id="IPR051540">
    <property type="entry name" value="S-2-haloacid_dehalogenase"/>
</dbReference>
<dbReference type="PANTHER" id="PTHR43316:SF9">
    <property type="entry name" value="ACID DEHALOGENASE, PUTATIVE (AFU_ORTHOLOGUE AFUA_6G14460)-RELATED"/>
    <property type="match status" value="1"/>
</dbReference>
<evidence type="ECO:0008006" key="4">
    <source>
        <dbReference type="Google" id="ProtNLM"/>
    </source>
</evidence>
<accession>A0A8H3F698</accession>
<evidence type="ECO:0000313" key="3">
    <source>
        <dbReference type="Proteomes" id="UP000664534"/>
    </source>
</evidence>
<reference evidence="2" key="1">
    <citation type="submission" date="2021-03" db="EMBL/GenBank/DDBJ databases">
        <authorList>
            <person name="Tagirdzhanova G."/>
        </authorList>
    </citation>
    <scope>NUCLEOTIDE SEQUENCE</scope>
</reference>
<dbReference type="EMBL" id="CAJPDT010000014">
    <property type="protein sequence ID" value="CAF9915066.1"/>
    <property type="molecule type" value="Genomic_DNA"/>
</dbReference>
<keyword evidence="3" id="KW-1185">Reference proteome</keyword>
<name>A0A8H3F698_9LECA</name>
<organism evidence="2 3">
    <name type="scientific">Imshaugia aleurites</name>
    <dbReference type="NCBI Taxonomy" id="172621"/>
    <lineage>
        <taxon>Eukaryota</taxon>
        <taxon>Fungi</taxon>
        <taxon>Dikarya</taxon>
        <taxon>Ascomycota</taxon>
        <taxon>Pezizomycotina</taxon>
        <taxon>Lecanoromycetes</taxon>
        <taxon>OSLEUM clade</taxon>
        <taxon>Lecanoromycetidae</taxon>
        <taxon>Lecanorales</taxon>
        <taxon>Lecanorineae</taxon>
        <taxon>Parmeliaceae</taxon>
        <taxon>Imshaugia</taxon>
    </lineage>
</organism>
<dbReference type="Pfam" id="PF00702">
    <property type="entry name" value="Hydrolase"/>
    <property type="match status" value="1"/>
</dbReference>
<dbReference type="Gene3D" id="1.10.150.750">
    <property type="match status" value="1"/>
</dbReference>
<dbReference type="OrthoDB" id="444127at2759"/>
<proteinExistence type="predicted"/>
<dbReference type="Gene3D" id="3.40.50.1000">
    <property type="entry name" value="HAD superfamily/HAD-like"/>
    <property type="match status" value="1"/>
</dbReference>
<dbReference type="Proteomes" id="UP000664534">
    <property type="component" value="Unassembled WGS sequence"/>
</dbReference>
<dbReference type="SUPFAM" id="SSF56784">
    <property type="entry name" value="HAD-like"/>
    <property type="match status" value="1"/>
</dbReference>
<dbReference type="PANTHER" id="PTHR43316">
    <property type="entry name" value="HYDROLASE, HALOACID DELAHOGENASE-RELATED"/>
    <property type="match status" value="1"/>
</dbReference>
<dbReference type="SFLD" id="SFLDS00003">
    <property type="entry name" value="Haloacid_Dehalogenase"/>
    <property type="match status" value="1"/>
</dbReference>
<evidence type="ECO:0000313" key="2">
    <source>
        <dbReference type="EMBL" id="CAF9915066.1"/>
    </source>
</evidence>
<sequence length="253" mass="28110">MKVRTTDPKSLTDFKLLAFDCFGTLVDWQSGIYDEMHPLLGRLPSSHPLKDDRASIIKRFNEIEVSIFASKPTLKYSSLLSEAYIKLAGALDLPTPTEPEADAFGASVGKWPVFPDTVEALKQLKKRYKLVILSNVDKKSFAQVLKSALAGVEFDAVYVAEEIGSYKPDLKNFQYLVTHARDELGVQMEQILMTAHGLDSDHVSAMKMGMTSVWISRGEGDQELKAFEGKVAFTWRFDSMGAMAAAAEKEFGK</sequence>
<dbReference type="AlphaFoldDB" id="A0A8H3F698"/>
<comment type="caution">
    <text evidence="2">The sequence shown here is derived from an EMBL/GenBank/DDBJ whole genome shotgun (WGS) entry which is preliminary data.</text>
</comment>
<dbReference type="InterPro" id="IPR023214">
    <property type="entry name" value="HAD_sf"/>
</dbReference>
<gene>
    <name evidence="2" type="ORF">IMSHALPRED_002330</name>
</gene>
<dbReference type="InterPro" id="IPR036412">
    <property type="entry name" value="HAD-like_sf"/>
</dbReference>